<evidence type="ECO:0000256" key="11">
    <source>
        <dbReference type="RuleBase" id="RU003788"/>
    </source>
</evidence>
<dbReference type="GO" id="GO:0030430">
    <property type="term" value="C:host cell cytoplasm"/>
    <property type="evidence" value="ECO:0007669"/>
    <property type="project" value="UniProtKB-SubCell"/>
</dbReference>
<dbReference type="GO" id="GO:0042742">
    <property type="term" value="P:defense response to bacterium"/>
    <property type="evidence" value="ECO:0007669"/>
    <property type="project" value="UniProtKB-KW"/>
</dbReference>
<dbReference type="GO" id="GO:0044659">
    <property type="term" value="P:viral release from host cell by cytolysis"/>
    <property type="evidence" value="ECO:0007669"/>
    <property type="project" value="UniProtKB-UniRule"/>
</dbReference>
<evidence type="ECO:0000313" key="12">
    <source>
        <dbReference type="EMBL" id="CAB4241316.1"/>
    </source>
</evidence>
<comment type="similarity">
    <text evidence="10 11">Belongs to the glycosyl hydrolase 24 family.</text>
</comment>
<comment type="function">
    <text evidence="10">Endolysin with lysozyme activity that degrades host peptidoglycans and participates with the holin and spanin proteins in the sequential events which lead to the programmed host cell lysis releasing the mature viral particles. Once the holin has permeabilized the host cell membrane, the endolysin can reach the periplasm and break down the peptidoglycan layer.</text>
</comment>
<evidence type="ECO:0000256" key="4">
    <source>
        <dbReference type="ARBA" id="ARBA00022638"/>
    </source>
</evidence>
<evidence type="ECO:0000256" key="6">
    <source>
        <dbReference type="ARBA" id="ARBA00022852"/>
    </source>
</evidence>
<dbReference type="GO" id="GO:0016998">
    <property type="term" value="P:cell wall macromolecule catabolic process"/>
    <property type="evidence" value="ECO:0007669"/>
    <property type="project" value="InterPro"/>
</dbReference>
<evidence type="ECO:0000256" key="5">
    <source>
        <dbReference type="ARBA" id="ARBA00022801"/>
    </source>
</evidence>
<keyword evidence="8 10" id="KW-1035">Host cytoplasm</keyword>
<proteinExistence type="inferred from homology"/>
<evidence type="ECO:0000256" key="3">
    <source>
        <dbReference type="ARBA" id="ARBA00022612"/>
    </source>
</evidence>
<dbReference type="HAMAP" id="MF_04110">
    <property type="entry name" value="ENDOLYSIN_T4"/>
    <property type="match status" value="1"/>
</dbReference>
<dbReference type="Pfam" id="PF00959">
    <property type="entry name" value="Phage_lysozyme"/>
    <property type="match status" value="1"/>
</dbReference>
<keyword evidence="5 10" id="KW-0378">Hydrolase</keyword>
<evidence type="ECO:0000256" key="7">
    <source>
        <dbReference type="ARBA" id="ARBA00023142"/>
    </source>
</evidence>
<protein>
    <recommendedName>
        <fullName evidence="10">Endolysin</fullName>
        <ecNumber evidence="10">3.2.1.17</ecNumber>
    </recommendedName>
    <alternativeName>
        <fullName evidence="10">Lysis protein</fullName>
    </alternativeName>
    <alternativeName>
        <fullName evidence="10">Lysozyme</fullName>
    </alternativeName>
    <alternativeName>
        <fullName evidence="10">Muramidase</fullName>
    </alternativeName>
</protein>
<gene>
    <name evidence="12" type="ORF">UFOVP60_13</name>
</gene>
<dbReference type="InterPro" id="IPR051018">
    <property type="entry name" value="Bacteriophage_GH24"/>
</dbReference>
<dbReference type="CDD" id="cd00737">
    <property type="entry name" value="lyz_endolysin_autolysin"/>
    <property type="match status" value="1"/>
</dbReference>
<organism evidence="12">
    <name type="scientific">uncultured Caudovirales phage</name>
    <dbReference type="NCBI Taxonomy" id="2100421"/>
    <lineage>
        <taxon>Viruses</taxon>
        <taxon>Duplodnaviria</taxon>
        <taxon>Heunggongvirae</taxon>
        <taxon>Uroviricota</taxon>
        <taxon>Caudoviricetes</taxon>
        <taxon>Peduoviridae</taxon>
        <taxon>Maltschvirus</taxon>
        <taxon>Maltschvirus maltsch</taxon>
    </lineage>
</organism>
<evidence type="ECO:0000256" key="1">
    <source>
        <dbReference type="ARBA" id="ARBA00000632"/>
    </source>
</evidence>
<evidence type="ECO:0000256" key="10">
    <source>
        <dbReference type="HAMAP-Rule" id="MF_04110"/>
    </source>
</evidence>
<keyword evidence="6 10" id="KW-0204">Cytolysis</keyword>
<keyword evidence="4 10" id="KW-0081">Bacteriolytic enzyme</keyword>
<comment type="subcellular location">
    <subcellularLocation>
        <location evidence="10">Host cytoplasm</location>
    </subcellularLocation>
    <text evidence="10">The endolysin is cytoplasmic, but can reach the periplasmic space with the help of the holins which disrupt the host cell membrane.</text>
</comment>
<dbReference type="Gene3D" id="1.10.530.40">
    <property type="match status" value="1"/>
</dbReference>
<comment type="catalytic activity">
    <reaction evidence="1 10 11">
        <text>Hydrolysis of (1-&gt;4)-beta-linkages between N-acetylmuramic acid and N-acetyl-D-glucosamine residues in a peptidoglycan and between N-acetyl-D-glucosamine residues in chitodextrins.</text>
        <dbReference type="EC" id="3.2.1.17"/>
    </reaction>
</comment>
<reference evidence="12" key="1">
    <citation type="submission" date="2020-05" db="EMBL/GenBank/DDBJ databases">
        <authorList>
            <person name="Chiriac C."/>
            <person name="Salcher M."/>
            <person name="Ghai R."/>
            <person name="Kavagutti S V."/>
        </authorList>
    </citation>
    <scope>NUCLEOTIDE SEQUENCE</scope>
</reference>
<dbReference type="InterPro" id="IPR023346">
    <property type="entry name" value="Lysozyme-like_dom_sf"/>
</dbReference>
<keyword evidence="9 10" id="KW-0326">Glycosidase</keyword>
<dbReference type="PANTHER" id="PTHR38107:SF3">
    <property type="entry name" value="LYSOZYME RRRD-RELATED"/>
    <property type="match status" value="1"/>
</dbReference>
<dbReference type="SUPFAM" id="SSF53955">
    <property type="entry name" value="Lysozyme-like"/>
    <property type="match status" value="1"/>
</dbReference>
<keyword evidence="7 10" id="KW-0578">Host cell lysis by virus</keyword>
<dbReference type="InterPro" id="IPR002196">
    <property type="entry name" value="Glyco_hydro_24"/>
</dbReference>
<evidence type="ECO:0000256" key="8">
    <source>
        <dbReference type="ARBA" id="ARBA00023200"/>
    </source>
</evidence>
<evidence type="ECO:0000256" key="2">
    <source>
        <dbReference type="ARBA" id="ARBA00022529"/>
    </source>
</evidence>
<feature type="active site" description="Proton donor/acceptor" evidence="10">
    <location>
        <position position="42"/>
    </location>
</feature>
<keyword evidence="2 10" id="KW-0929">Antimicrobial</keyword>
<dbReference type="GO" id="GO:0003796">
    <property type="term" value="F:lysozyme activity"/>
    <property type="evidence" value="ECO:0007669"/>
    <property type="project" value="UniProtKB-UniRule"/>
</dbReference>
<evidence type="ECO:0000256" key="9">
    <source>
        <dbReference type="ARBA" id="ARBA00023295"/>
    </source>
</evidence>
<sequence length="166" mass="18162">MRALWDIFKPQAAKAATLLTVSAAGVLGVQHYEGTVPRVYLDPVGIPTVCTGHTRTLIRSDMGKGATPELCQWLLKQDLREAERGVKKHVKVPVTQGQYDALVSFTFNVGTGALGESTLLRKLHTGDCLGAGAEFSRWIKARGRVLNGLIARRTWERALFESGCEQ</sequence>
<feature type="active site" description="Proton donor/acceptor" evidence="10">
    <location>
        <position position="33"/>
    </location>
</feature>
<keyword evidence="3 10" id="KW-1188">Viral release from host cell</keyword>
<dbReference type="PANTHER" id="PTHR38107">
    <property type="match status" value="1"/>
</dbReference>
<dbReference type="GO" id="GO:0009253">
    <property type="term" value="P:peptidoglycan catabolic process"/>
    <property type="evidence" value="ECO:0007669"/>
    <property type="project" value="UniProtKB-UniRule"/>
</dbReference>
<accession>A0A6J5T908</accession>
<dbReference type="InterPro" id="IPR034690">
    <property type="entry name" value="Endolysin_T4_type"/>
</dbReference>
<dbReference type="EC" id="3.2.1.17" evidence="10"/>
<dbReference type="EMBL" id="LR797821">
    <property type="protein sequence ID" value="CAB4241316.1"/>
    <property type="molecule type" value="Genomic_DNA"/>
</dbReference>
<dbReference type="InterPro" id="IPR023347">
    <property type="entry name" value="Lysozyme_dom_sf"/>
</dbReference>
<dbReference type="InterPro" id="IPR033907">
    <property type="entry name" value="Endolysin_autolysin"/>
</dbReference>
<name>A0A6J5T908_9CAUD</name>